<proteinExistence type="predicted"/>
<evidence type="ECO:0000313" key="2">
    <source>
        <dbReference type="Proteomes" id="UP001305414"/>
    </source>
</evidence>
<keyword evidence="2" id="KW-1185">Reference proteome</keyword>
<gene>
    <name evidence="1" type="ORF">RRF57_003569</name>
</gene>
<evidence type="ECO:0000313" key="1">
    <source>
        <dbReference type="EMBL" id="KAK5627854.1"/>
    </source>
</evidence>
<dbReference type="EMBL" id="JAWHQM010000006">
    <property type="protein sequence ID" value="KAK5627854.1"/>
    <property type="molecule type" value="Genomic_DNA"/>
</dbReference>
<reference evidence="1 2" key="1">
    <citation type="submission" date="2023-10" db="EMBL/GenBank/DDBJ databases">
        <title>Draft genome sequence of Xylaria bambusicola isolate GMP-LS, the root and basal stem rot pathogen of sugarcane in Indonesia.</title>
        <authorList>
            <person name="Selvaraj P."/>
            <person name="Muralishankar V."/>
            <person name="Muruganantham S."/>
            <person name="Sp S."/>
            <person name="Haryani S."/>
            <person name="Lau K.J.X."/>
            <person name="Naqvi N.I."/>
        </authorList>
    </citation>
    <scope>NUCLEOTIDE SEQUENCE [LARGE SCALE GENOMIC DNA]</scope>
    <source>
        <strain evidence="1">GMP-LS</strain>
    </source>
</reference>
<protein>
    <submittedName>
        <fullName evidence="1">Uncharacterized protein</fullName>
    </submittedName>
</protein>
<comment type="caution">
    <text evidence="1">The sequence shown here is derived from an EMBL/GenBank/DDBJ whole genome shotgun (WGS) entry which is preliminary data.</text>
</comment>
<accession>A0AAN7UKY2</accession>
<dbReference type="SUPFAM" id="SSF48445">
    <property type="entry name" value="14-3-3 protein"/>
    <property type="match status" value="1"/>
</dbReference>
<dbReference type="Gene3D" id="1.20.190.20">
    <property type="entry name" value="14-3-3 domain"/>
    <property type="match status" value="1"/>
</dbReference>
<organism evidence="1 2">
    <name type="scientific">Xylaria bambusicola</name>
    <dbReference type="NCBI Taxonomy" id="326684"/>
    <lineage>
        <taxon>Eukaryota</taxon>
        <taxon>Fungi</taxon>
        <taxon>Dikarya</taxon>
        <taxon>Ascomycota</taxon>
        <taxon>Pezizomycotina</taxon>
        <taxon>Sordariomycetes</taxon>
        <taxon>Xylariomycetidae</taxon>
        <taxon>Xylariales</taxon>
        <taxon>Xylariaceae</taxon>
        <taxon>Xylaria</taxon>
    </lineage>
</organism>
<dbReference type="AlphaFoldDB" id="A0AAN7UKY2"/>
<name>A0AAN7UKY2_9PEZI</name>
<sequence>MALDCSVFYYEILNFPNYARRLAKATDDAIAELILSLRSLTVTPCSPCDYSMITCPFGRLLGEPGRQIDVSEKSEAHLKHNQMEDGRFLEQPRVAFSWAW</sequence>
<dbReference type="InterPro" id="IPR036815">
    <property type="entry name" value="14-3-3_dom_sf"/>
</dbReference>
<dbReference type="Proteomes" id="UP001305414">
    <property type="component" value="Unassembled WGS sequence"/>
</dbReference>